<dbReference type="EMBL" id="BK015551">
    <property type="protein sequence ID" value="DAE12421.1"/>
    <property type="molecule type" value="Genomic_DNA"/>
</dbReference>
<accession>A0A8S5Q181</accession>
<organism evidence="1">
    <name type="scientific">Myoviridae sp. ctZzC3</name>
    <dbReference type="NCBI Taxonomy" id="2825130"/>
    <lineage>
        <taxon>Viruses</taxon>
        <taxon>Duplodnaviria</taxon>
        <taxon>Heunggongvirae</taxon>
        <taxon>Uroviricota</taxon>
        <taxon>Caudoviricetes</taxon>
    </lineage>
</organism>
<name>A0A8S5Q181_9CAUD</name>
<sequence>MSGREFQSKRSGLYERLFNSLRILILPSKDGWSSTLLVMCQV</sequence>
<reference evidence="1" key="1">
    <citation type="journal article" date="2021" name="Proc. Natl. Acad. Sci. U.S.A.">
        <title>A Catalog of Tens of Thousands of Viruses from Human Metagenomes Reveals Hidden Associations with Chronic Diseases.</title>
        <authorList>
            <person name="Tisza M.J."/>
            <person name="Buck C.B."/>
        </authorList>
    </citation>
    <scope>NUCLEOTIDE SEQUENCE</scope>
    <source>
        <strain evidence="1">CtZzC3</strain>
    </source>
</reference>
<proteinExistence type="predicted"/>
<evidence type="ECO:0000313" key="1">
    <source>
        <dbReference type="EMBL" id="DAE12421.1"/>
    </source>
</evidence>
<protein>
    <submittedName>
        <fullName evidence="1">Uncharacterized protein</fullName>
    </submittedName>
</protein>